<evidence type="ECO:0000313" key="4">
    <source>
        <dbReference type="Proteomes" id="UP001390339"/>
    </source>
</evidence>
<keyword evidence="4" id="KW-1185">Reference proteome</keyword>
<evidence type="ECO:0008006" key="5">
    <source>
        <dbReference type="Google" id="ProtNLM"/>
    </source>
</evidence>
<keyword evidence="2" id="KW-0812">Transmembrane</keyword>
<sequence length="193" mass="20864">MGSTAPSATPREGLPIVPPFPPVHPMTNRPPRPAPPVPSPVPVKTQQQRPAAPSVKSPNPNTSRGCLGLAVVIAITLVVAYREKDLPNPGYSEGILFFSKFFSTGGSGVLLGVHGDMRFENYKSPYYGSFSRASPVVAGLIALCLQLLYMVLVSCQGFTADFWCYQAEACFWAGYWAEWWTCVLGDVLAEHGC</sequence>
<evidence type="ECO:0000313" key="3">
    <source>
        <dbReference type="EMBL" id="KAK8877481.1"/>
    </source>
</evidence>
<dbReference type="EMBL" id="JAPCWZ010000002">
    <property type="protein sequence ID" value="KAK8877481.1"/>
    <property type="molecule type" value="Genomic_DNA"/>
</dbReference>
<reference evidence="3 4" key="1">
    <citation type="journal article" date="2024" name="IMA Fungus">
        <title>Apiospora arundinis, a panoply of carbohydrate-active enzymes and secondary metabolites.</title>
        <authorList>
            <person name="Sorensen T."/>
            <person name="Petersen C."/>
            <person name="Muurmann A.T."/>
            <person name="Christiansen J.V."/>
            <person name="Brundto M.L."/>
            <person name="Overgaard C.K."/>
            <person name="Boysen A.T."/>
            <person name="Wollenberg R.D."/>
            <person name="Larsen T.O."/>
            <person name="Sorensen J.L."/>
            <person name="Nielsen K.L."/>
            <person name="Sondergaard T.E."/>
        </authorList>
    </citation>
    <scope>NUCLEOTIDE SEQUENCE [LARGE SCALE GENOMIC DNA]</scope>
    <source>
        <strain evidence="3 4">AAU 773</strain>
    </source>
</reference>
<feature type="transmembrane region" description="Helical" evidence="2">
    <location>
        <begin position="65"/>
        <end position="82"/>
    </location>
</feature>
<proteinExistence type="predicted"/>
<feature type="compositionally biased region" description="Pro residues" evidence="1">
    <location>
        <begin position="16"/>
        <end position="41"/>
    </location>
</feature>
<organism evidence="3 4">
    <name type="scientific">Apiospora arundinis</name>
    <dbReference type="NCBI Taxonomy" id="335852"/>
    <lineage>
        <taxon>Eukaryota</taxon>
        <taxon>Fungi</taxon>
        <taxon>Dikarya</taxon>
        <taxon>Ascomycota</taxon>
        <taxon>Pezizomycotina</taxon>
        <taxon>Sordariomycetes</taxon>
        <taxon>Xylariomycetidae</taxon>
        <taxon>Amphisphaeriales</taxon>
        <taxon>Apiosporaceae</taxon>
        <taxon>Apiospora</taxon>
    </lineage>
</organism>
<protein>
    <recommendedName>
        <fullName evidence="5">CASP-like protein</fullName>
    </recommendedName>
</protein>
<gene>
    <name evidence="3" type="ORF">PGQ11_002427</name>
</gene>
<evidence type="ECO:0000256" key="2">
    <source>
        <dbReference type="SAM" id="Phobius"/>
    </source>
</evidence>
<keyword evidence="2" id="KW-1133">Transmembrane helix</keyword>
<feature type="region of interest" description="Disordered" evidence="1">
    <location>
        <begin position="1"/>
        <end position="61"/>
    </location>
</feature>
<evidence type="ECO:0000256" key="1">
    <source>
        <dbReference type="SAM" id="MobiDB-lite"/>
    </source>
</evidence>
<keyword evidence="2" id="KW-0472">Membrane</keyword>
<feature type="transmembrane region" description="Helical" evidence="2">
    <location>
        <begin position="133"/>
        <end position="152"/>
    </location>
</feature>
<accession>A0ABR2JIW4</accession>
<comment type="caution">
    <text evidence="3">The sequence shown here is derived from an EMBL/GenBank/DDBJ whole genome shotgun (WGS) entry which is preliminary data.</text>
</comment>
<feature type="transmembrane region" description="Helical" evidence="2">
    <location>
        <begin position="94"/>
        <end position="113"/>
    </location>
</feature>
<dbReference type="Proteomes" id="UP001390339">
    <property type="component" value="Unassembled WGS sequence"/>
</dbReference>
<name>A0ABR2JIW4_9PEZI</name>